<dbReference type="EMBL" id="FWXD01000036">
    <property type="protein sequence ID" value="SMC29510.1"/>
    <property type="molecule type" value="Genomic_DNA"/>
</dbReference>
<accession>A0A1W1XZW6</accession>
<protein>
    <submittedName>
        <fullName evidence="1">Uncharacterized protein</fullName>
    </submittedName>
</protein>
<dbReference type="Proteomes" id="UP000192761">
    <property type="component" value="Unassembled WGS sequence"/>
</dbReference>
<gene>
    <name evidence="1" type="ORF">SAMN02745857_03879</name>
</gene>
<dbReference type="STRING" id="1121001.SAMN02745857_03879"/>
<keyword evidence="2" id="KW-1185">Reference proteome</keyword>
<evidence type="ECO:0000313" key="2">
    <source>
        <dbReference type="Proteomes" id="UP000192761"/>
    </source>
</evidence>
<reference evidence="1 2" key="1">
    <citation type="submission" date="2017-04" db="EMBL/GenBank/DDBJ databases">
        <authorList>
            <person name="Afonso C.L."/>
            <person name="Miller P.J."/>
            <person name="Scott M.A."/>
            <person name="Spackman E."/>
            <person name="Goraichik I."/>
            <person name="Dimitrov K.M."/>
            <person name="Suarez D.L."/>
            <person name="Swayne D.E."/>
        </authorList>
    </citation>
    <scope>NUCLEOTIDE SEQUENCE [LARGE SCALE GENOMIC DNA]</scope>
    <source>
        <strain evidence="1 2">DSM 23236</strain>
    </source>
</reference>
<evidence type="ECO:0000313" key="1">
    <source>
        <dbReference type="EMBL" id="SMC29510.1"/>
    </source>
</evidence>
<proteinExistence type="predicted"/>
<organism evidence="1 2">
    <name type="scientific">Andreprevotia lacus DSM 23236</name>
    <dbReference type="NCBI Taxonomy" id="1121001"/>
    <lineage>
        <taxon>Bacteria</taxon>
        <taxon>Pseudomonadati</taxon>
        <taxon>Pseudomonadota</taxon>
        <taxon>Betaproteobacteria</taxon>
        <taxon>Neisseriales</taxon>
        <taxon>Chitinibacteraceae</taxon>
        <taxon>Andreprevotia</taxon>
    </lineage>
</organism>
<dbReference type="AlphaFoldDB" id="A0A1W1XZW6"/>
<name>A0A1W1XZW6_9NEIS</name>
<sequence>MDFPSDFAVTAYGDVSAQQLTVLREQYETSALLDIVDELDRLKRRLVVKVQ</sequence>